<accession>A0A328WRM6</accession>
<dbReference type="Gene3D" id="3.40.50.1820">
    <property type="entry name" value="alpha/beta hydrolase"/>
    <property type="match status" value="1"/>
</dbReference>
<dbReference type="GO" id="GO:0004252">
    <property type="term" value="F:serine-type endopeptidase activity"/>
    <property type="evidence" value="ECO:0007669"/>
    <property type="project" value="TreeGrafter"/>
</dbReference>
<dbReference type="GO" id="GO:0006508">
    <property type="term" value="P:proteolysis"/>
    <property type="evidence" value="ECO:0007669"/>
    <property type="project" value="InterPro"/>
</dbReference>
<evidence type="ECO:0000313" key="4">
    <source>
        <dbReference type="Proteomes" id="UP000249518"/>
    </source>
</evidence>
<keyword evidence="3" id="KW-0645">Protease</keyword>
<organism evidence="3 4">
    <name type="scientific">Flavobacterium lacus</name>
    <dbReference type="NCBI Taxonomy" id="1353778"/>
    <lineage>
        <taxon>Bacteria</taxon>
        <taxon>Pseudomonadati</taxon>
        <taxon>Bacteroidota</taxon>
        <taxon>Flavobacteriia</taxon>
        <taxon>Flavobacteriales</taxon>
        <taxon>Flavobacteriaceae</taxon>
        <taxon>Flavobacterium</taxon>
    </lineage>
</organism>
<dbReference type="PANTHER" id="PTHR42776:SF27">
    <property type="entry name" value="DIPEPTIDYL PEPTIDASE FAMILY MEMBER 6"/>
    <property type="match status" value="1"/>
</dbReference>
<dbReference type="OrthoDB" id="9812921at2"/>
<dbReference type="InterPro" id="IPR029058">
    <property type="entry name" value="AB_hydrolase_fold"/>
</dbReference>
<keyword evidence="3" id="KW-0031">Aminopeptidase</keyword>
<feature type="domain" description="Peptidase S9 prolyl oligopeptidase catalytic" evidence="2">
    <location>
        <begin position="684"/>
        <end position="857"/>
    </location>
</feature>
<dbReference type="SUPFAM" id="SSF53474">
    <property type="entry name" value="alpha/beta-Hydrolases"/>
    <property type="match status" value="1"/>
</dbReference>
<sequence>MLGINSTTVCFSPFFMQLLVLLFVGLDASAQEKKTLSPADYDRWYGFHHTTLSSDGQWLHYIVENPKGEDTLVVRKVNGSWKQIELGGAKGQFSPRSDWFVFMKKNQLYYQSLVTGSKDSLAGIDGFFFSKGGTHLIGERKKEKELVFIHLATAKLQVIASVASCLLSLDRSQLALVQRSENRMLLSLLHFSEAIHVNKIADFDGIISGLAWNTRGNGLAFFESVSPANESEASHVVHYLTFKRQRVPKIILQQSSERLPSDFQVPQSRLFFSTDDGQLFFDVMDRRDNAVPPNGVLVWSSQAKVLPPPKAEKMISRYLMCWHLRPNTFVLVNDEEHPLVVPATSGKHALVIDKAAYLPHFEHQGIYVDVYLQDLKTGGKKLIVQKINNEKNHIHISPQGNYITWFADKNWWIYDVLFDKSRCLTCFTNTNFNDLDYDRPGSFLPNDKPHWTIDDKAILLTDFYDVWLFSPDGKSRKRLTNGFRTQGQFRLFDDRLTMSVRENLFQYQAQAYNLEQGIILKEVNRQTLAEGISVYQAHKGLQTIVTVEDKIDSFQQAGDTFVYNLSDFDKSPELVVHKANRPYGNVVQRSNAHQKEYHWGKSALIHYTANEATLKGALFYPANYNPEKEYPMVVKIYERMSFLLRKYVKPSSYSTIGFNVTNYTQAGYFVLLPDIAYTVNKPGESALECVLAAVEKAVGSASIDAKNIGLFGHSFAGFEVSYIATESHRFKTIVSGSGWHDLVGTYLSTDDYGESNIWRFDTQQLRITAPYYSTEFLTNSPVLKAYQISTPMLLWSGTEDLRVNWRNSVAMQFALWRLGKPSTLLLYPKEGHVLEERQHQYDLSIKTLEWYNHYLKGEPKPEWVE</sequence>
<dbReference type="PANTHER" id="PTHR42776">
    <property type="entry name" value="SERINE PEPTIDASE S9 FAMILY MEMBER"/>
    <property type="match status" value="1"/>
</dbReference>
<evidence type="ECO:0000313" key="3">
    <source>
        <dbReference type="EMBL" id="RAR46494.1"/>
    </source>
</evidence>
<dbReference type="SUPFAM" id="SSF82171">
    <property type="entry name" value="DPP6 N-terminal domain-like"/>
    <property type="match status" value="1"/>
</dbReference>
<evidence type="ECO:0000259" key="2">
    <source>
        <dbReference type="Pfam" id="PF00326"/>
    </source>
</evidence>
<proteinExistence type="predicted"/>
<name>A0A328WRM6_9FLAO</name>
<dbReference type="EMBL" id="QLSV01000018">
    <property type="protein sequence ID" value="RAR46494.1"/>
    <property type="molecule type" value="Genomic_DNA"/>
</dbReference>
<gene>
    <name evidence="3" type="ORF">B0I10_11829</name>
</gene>
<dbReference type="AlphaFoldDB" id="A0A328WRM6"/>
<reference evidence="3 4" key="1">
    <citation type="submission" date="2018-06" db="EMBL/GenBank/DDBJ databases">
        <title>Genomic Encyclopedia of Type Strains, Phase III (KMG-III): the genomes of soil and plant-associated and newly described type strains.</title>
        <authorList>
            <person name="Whitman W."/>
        </authorList>
    </citation>
    <scope>NUCLEOTIDE SEQUENCE [LARGE SCALE GENOMIC DNA]</scope>
    <source>
        <strain evidence="3 4">CGMCC 1.12504</strain>
    </source>
</reference>
<comment type="caution">
    <text evidence="3">The sequence shown here is derived from an EMBL/GenBank/DDBJ whole genome shotgun (WGS) entry which is preliminary data.</text>
</comment>
<dbReference type="Pfam" id="PF00326">
    <property type="entry name" value="Peptidase_S9"/>
    <property type="match status" value="1"/>
</dbReference>
<keyword evidence="4" id="KW-1185">Reference proteome</keyword>
<evidence type="ECO:0000256" key="1">
    <source>
        <dbReference type="ARBA" id="ARBA00022801"/>
    </source>
</evidence>
<protein>
    <submittedName>
        <fullName evidence="3">Dipeptidyl aminopeptidase/acylaminoacyl peptidase</fullName>
    </submittedName>
</protein>
<keyword evidence="1" id="KW-0378">Hydrolase</keyword>
<dbReference type="Proteomes" id="UP000249518">
    <property type="component" value="Unassembled WGS sequence"/>
</dbReference>
<dbReference type="GO" id="GO:0004177">
    <property type="term" value="F:aminopeptidase activity"/>
    <property type="evidence" value="ECO:0007669"/>
    <property type="project" value="UniProtKB-KW"/>
</dbReference>
<dbReference type="InterPro" id="IPR001375">
    <property type="entry name" value="Peptidase_S9_cat"/>
</dbReference>